<reference evidence="9" key="1">
    <citation type="submission" date="2023-10" db="EMBL/GenBank/DDBJ databases">
        <title>Genome assembly of Pristionchus species.</title>
        <authorList>
            <person name="Yoshida K."/>
            <person name="Sommer R.J."/>
        </authorList>
    </citation>
    <scope>NUCLEOTIDE SEQUENCE</scope>
    <source>
        <strain evidence="9">RS0144</strain>
    </source>
</reference>
<dbReference type="SUPFAM" id="SSF51971">
    <property type="entry name" value="Nucleotide-binding domain"/>
    <property type="match status" value="1"/>
</dbReference>
<protein>
    <recommendedName>
        <fullName evidence="8">FAD dependent oxidoreductase domain-containing protein</fullName>
    </recommendedName>
</protein>
<comment type="similarity">
    <text evidence="3">Belongs to the DAMOX/DASOX family.</text>
</comment>
<feature type="binding site" evidence="7">
    <location>
        <begin position="41"/>
        <end position="42"/>
    </location>
    <ligand>
        <name>FAD</name>
        <dbReference type="ChEBI" id="CHEBI:57692"/>
    </ligand>
</feature>
<evidence type="ECO:0000259" key="8">
    <source>
        <dbReference type="Pfam" id="PF01266"/>
    </source>
</evidence>
<dbReference type="InterPro" id="IPR006181">
    <property type="entry name" value="D-amino_acid_oxidase_CS"/>
</dbReference>
<proteinExistence type="inferred from homology"/>
<keyword evidence="6" id="KW-0560">Oxidoreductase</keyword>
<dbReference type="Proteomes" id="UP001432027">
    <property type="component" value="Unassembled WGS sequence"/>
</dbReference>
<keyword evidence="5 7" id="KW-0274">FAD</keyword>
<dbReference type="EMBL" id="BTSX01000002">
    <property type="protein sequence ID" value="GMS84736.1"/>
    <property type="molecule type" value="Genomic_DNA"/>
</dbReference>
<feature type="domain" description="FAD dependent oxidoreductase" evidence="8">
    <location>
        <begin position="4"/>
        <end position="319"/>
    </location>
</feature>
<evidence type="ECO:0000256" key="1">
    <source>
        <dbReference type="ARBA" id="ARBA00001974"/>
    </source>
</evidence>
<comment type="caution">
    <text evidence="9">The sequence shown here is derived from an EMBL/GenBank/DDBJ whole genome shotgun (WGS) entry which is preliminary data.</text>
</comment>
<dbReference type="Gene3D" id="3.30.9.10">
    <property type="entry name" value="D-Amino Acid Oxidase, subunit A, domain 2"/>
    <property type="match status" value="1"/>
</dbReference>
<dbReference type="AlphaFoldDB" id="A0AAV5SNF5"/>
<evidence type="ECO:0000313" key="10">
    <source>
        <dbReference type="Proteomes" id="UP001432027"/>
    </source>
</evidence>
<comment type="subcellular location">
    <subcellularLocation>
        <location evidence="2">Peroxisome matrix</location>
    </subcellularLocation>
</comment>
<dbReference type="PIRSF" id="PIRSF000189">
    <property type="entry name" value="D-aa_oxidase"/>
    <property type="match status" value="1"/>
</dbReference>
<dbReference type="InterPro" id="IPR006076">
    <property type="entry name" value="FAD-dep_OxRdtase"/>
</dbReference>
<organism evidence="9 10">
    <name type="scientific">Pristionchus entomophagus</name>
    <dbReference type="NCBI Taxonomy" id="358040"/>
    <lineage>
        <taxon>Eukaryota</taxon>
        <taxon>Metazoa</taxon>
        <taxon>Ecdysozoa</taxon>
        <taxon>Nematoda</taxon>
        <taxon>Chromadorea</taxon>
        <taxon>Rhabditida</taxon>
        <taxon>Rhabditina</taxon>
        <taxon>Diplogasteromorpha</taxon>
        <taxon>Diplogasteroidea</taxon>
        <taxon>Neodiplogasteridae</taxon>
        <taxon>Pristionchus</taxon>
    </lineage>
</organism>
<evidence type="ECO:0000256" key="2">
    <source>
        <dbReference type="ARBA" id="ARBA00004253"/>
    </source>
</evidence>
<accession>A0AAV5SNF5</accession>
<sequence>MSNIVVIGAGIVGISSALAVQRKYPHAKVTIVADQFSPNLTSDVAAGFWWPYLVKFHNPDLLNRICRDTFDYISSLVEREDAGAMWQSGHEVSREETEIPFWSPIVREYRRLSPSELADRFPHQEYKSGQFFTTLALEPTIYISYATREFITKGGLIRQGKVKNLNELAGEFDVIINCCGIGARELVGDEEVSPIRGQIIRVRAPRVKHFFCDQDYYCLLNSNCVILGGTHDEGEWDMEVNEETAKRIMDENVKRMPVLKGAEVISHHVGLRPFRTSLRIEKETIRNEKGKETTIIHNYGHGGSGITLFWGCALHVVELLDERSHL</sequence>
<evidence type="ECO:0000256" key="6">
    <source>
        <dbReference type="ARBA" id="ARBA00023002"/>
    </source>
</evidence>
<evidence type="ECO:0000256" key="5">
    <source>
        <dbReference type="ARBA" id="ARBA00022827"/>
    </source>
</evidence>
<feature type="binding site" evidence="7">
    <location>
        <position position="162"/>
    </location>
    <ligand>
        <name>FAD</name>
        <dbReference type="ChEBI" id="CHEBI:57692"/>
    </ligand>
</feature>
<dbReference type="GO" id="GO:0071949">
    <property type="term" value="F:FAD binding"/>
    <property type="evidence" value="ECO:0007669"/>
    <property type="project" value="InterPro"/>
</dbReference>
<dbReference type="Pfam" id="PF01266">
    <property type="entry name" value="DAO"/>
    <property type="match status" value="1"/>
</dbReference>
<feature type="binding site" evidence="7">
    <location>
        <begin position="302"/>
        <end position="307"/>
    </location>
    <ligand>
        <name>FAD</name>
        <dbReference type="ChEBI" id="CHEBI:57692"/>
    </ligand>
</feature>
<feature type="binding site" evidence="7">
    <location>
        <position position="303"/>
    </location>
    <ligand>
        <name>D-dopa</name>
        <dbReference type="ChEBI" id="CHEBI:149689"/>
    </ligand>
</feature>
<feature type="binding site" evidence="7">
    <location>
        <position position="217"/>
    </location>
    <ligand>
        <name>D-dopa</name>
        <dbReference type="ChEBI" id="CHEBI:149689"/>
    </ligand>
</feature>
<keyword evidence="10" id="KW-1185">Reference proteome</keyword>
<evidence type="ECO:0000256" key="3">
    <source>
        <dbReference type="ARBA" id="ARBA00006730"/>
    </source>
</evidence>
<evidence type="ECO:0000256" key="7">
    <source>
        <dbReference type="PIRSR" id="PIRSR000189-1"/>
    </source>
</evidence>
<gene>
    <name evidence="9" type="ORF">PENTCL1PPCAC_6911</name>
</gene>
<dbReference type="PANTHER" id="PTHR11530:SF11">
    <property type="entry name" value="D-ASPARTATE OXIDASE"/>
    <property type="match status" value="1"/>
</dbReference>
<dbReference type="Gene3D" id="3.40.50.720">
    <property type="entry name" value="NAD(P)-binding Rossmann-like Domain"/>
    <property type="match status" value="1"/>
</dbReference>
<feature type="binding site" evidence="7">
    <location>
        <position position="272"/>
    </location>
    <ligand>
        <name>D-dopa</name>
        <dbReference type="ChEBI" id="CHEBI:149689"/>
    </ligand>
</feature>
<dbReference type="InterPro" id="IPR023209">
    <property type="entry name" value="DAO"/>
</dbReference>
<comment type="cofactor">
    <cofactor evidence="1 7">
        <name>FAD</name>
        <dbReference type="ChEBI" id="CHEBI:57692"/>
    </cofactor>
</comment>
<evidence type="ECO:0000256" key="4">
    <source>
        <dbReference type="ARBA" id="ARBA00022630"/>
    </source>
</evidence>
<dbReference type="GO" id="GO:0005782">
    <property type="term" value="C:peroxisomal matrix"/>
    <property type="evidence" value="ECO:0007669"/>
    <property type="project" value="UniProtKB-SubCell"/>
</dbReference>
<dbReference type="SUPFAM" id="SSF54373">
    <property type="entry name" value="FAD-linked reductases, C-terminal domain"/>
    <property type="match status" value="1"/>
</dbReference>
<dbReference type="GO" id="GO:0019478">
    <property type="term" value="P:D-amino acid catabolic process"/>
    <property type="evidence" value="ECO:0007669"/>
    <property type="project" value="TreeGrafter"/>
</dbReference>
<dbReference type="PANTHER" id="PTHR11530">
    <property type="entry name" value="D-AMINO ACID OXIDASE"/>
    <property type="match status" value="1"/>
</dbReference>
<dbReference type="GO" id="GO:0003884">
    <property type="term" value="F:D-amino-acid oxidase activity"/>
    <property type="evidence" value="ECO:0007669"/>
    <property type="project" value="InterPro"/>
</dbReference>
<name>A0AAV5SNF5_9BILA</name>
<evidence type="ECO:0000313" key="9">
    <source>
        <dbReference type="EMBL" id="GMS84736.1"/>
    </source>
</evidence>
<keyword evidence="4" id="KW-0285">Flavoprotein</keyword>
<dbReference type="PROSITE" id="PS00677">
    <property type="entry name" value="DAO"/>
    <property type="match status" value="1"/>
</dbReference>